<gene>
    <name evidence="3" type="ORF">APQ99_02152</name>
    <name evidence="2" type="ORF">HBSAL_12090</name>
</gene>
<accession>A0A4D6GW33</accession>
<keyword evidence="1" id="KW-0472">Membrane</keyword>
<proteinExistence type="predicted"/>
<dbReference type="GeneID" id="68695175"/>
<evidence type="ECO:0000256" key="1">
    <source>
        <dbReference type="SAM" id="Phobius"/>
    </source>
</evidence>
<organism evidence="2 4">
    <name type="scientific">Halobacterium salinarum (strain ATCC 33171 / DSM 3754 / JCM 8978 / NBRC 102687 / NCIMB 764 / 91-R6)</name>
    <dbReference type="NCBI Taxonomy" id="2597657"/>
    <lineage>
        <taxon>Archaea</taxon>
        <taxon>Methanobacteriati</taxon>
        <taxon>Methanobacteriota</taxon>
        <taxon>Stenosarchaea group</taxon>
        <taxon>Halobacteria</taxon>
        <taxon>Halobacteriales</taxon>
        <taxon>Halobacteriaceae</taxon>
        <taxon>Halobacterium</taxon>
    </lineage>
</organism>
<geneLocation type="plasmid" evidence="2">
    <name>pHSAL1</name>
</geneLocation>
<evidence type="ECO:0000313" key="5">
    <source>
        <dbReference type="Proteomes" id="UP000323075"/>
    </source>
</evidence>
<keyword evidence="1" id="KW-1133">Transmembrane helix</keyword>
<dbReference type="RefSeq" id="WP_010904084.1">
    <property type="nucleotide sequence ID" value="NZ_VRYN01000008.1"/>
</dbReference>
<evidence type="ECO:0000313" key="2">
    <source>
        <dbReference type="EMBL" id="QCC45999.1"/>
    </source>
</evidence>
<name>A0A4D6GW33_HALS9</name>
<dbReference type="Proteomes" id="UP000323075">
    <property type="component" value="Unassembled WGS sequence"/>
</dbReference>
<keyword evidence="1" id="KW-0812">Transmembrane</keyword>
<keyword evidence="2" id="KW-0614">Plasmid</keyword>
<evidence type="ECO:0000313" key="3">
    <source>
        <dbReference type="EMBL" id="TYO75022.1"/>
    </source>
</evidence>
<reference evidence="2 4" key="1">
    <citation type="journal article" date="2019" name="Microbiol. Resour. Announc.">
        <title>The Genome Sequence of the Halobacterium salinarum Type Strain Is Closely Related to That of Laboratory Strains NRC-1 and R1.</title>
        <authorList>
            <person name="Pfeiffer F."/>
            <person name="Marchfelder A."/>
            <person name="Habermann B."/>
            <person name="Dyall-Smith M.L."/>
        </authorList>
    </citation>
    <scope>NUCLEOTIDE SEQUENCE [LARGE SCALE GENOMIC DNA]</scope>
    <source>
        <strain evidence="2">91-R6</strain>
        <strain evidence="4">ATCC 33171 / DSM 3754 / JCM 8978 / NBRC 102687 / NCIMB 764 / 91-R6</strain>
        <plasmid evidence="4">phsal1</plasmid>
    </source>
</reference>
<reference evidence="2" key="3">
    <citation type="journal article" name="MicrobiologyOpen">
        <title>Whole-genome comparison between the type strain of Halobacterium salinarum (DSM 3754(T)) and the laboratory strains R1 and NRC-1.</title>
        <authorList>
            <person name="Pfeiffer F."/>
            <person name="Losensky G."/>
            <person name="Marchfelder A."/>
            <person name="Habermann B."/>
            <person name="Dyall-Smith M."/>
        </authorList>
    </citation>
    <scope>NUCLEOTIDE SEQUENCE</scope>
    <source>
        <strain evidence="2">91-R6</strain>
    </source>
</reference>
<dbReference type="EMBL" id="VRYN01000008">
    <property type="protein sequence ID" value="TYO75022.1"/>
    <property type="molecule type" value="Genomic_DNA"/>
</dbReference>
<dbReference type="AlphaFoldDB" id="A0A4D6GW33"/>
<reference evidence="3 5" key="2">
    <citation type="submission" date="2019-07" db="EMBL/GenBank/DDBJ databases">
        <title>Genomic Encyclopedia of Archaeal and Bacterial Type Strains, Phase II (KMG-II): from individual species to whole genera.</title>
        <authorList>
            <person name="Goeker M."/>
        </authorList>
    </citation>
    <scope>NUCLEOTIDE SEQUENCE [LARGE SCALE GENOMIC DNA]</scope>
    <source>
        <strain evidence="3 5">DSM 3754</strain>
    </source>
</reference>
<dbReference type="EMBL" id="CP038632">
    <property type="protein sequence ID" value="QCC45999.1"/>
    <property type="molecule type" value="Genomic_DNA"/>
</dbReference>
<dbReference type="Proteomes" id="UP000296216">
    <property type="component" value="Plasmid pHSAL1"/>
</dbReference>
<geneLocation type="plasmid" evidence="4">
    <name>phsal1</name>
</geneLocation>
<evidence type="ECO:0000313" key="4">
    <source>
        <dbReference type="Proteomes" id="UP000296216"/>
    </source>
</evidence>
<sequence length="47" mass="5554">MAGRLIVFGLLWLGAIALVTVGAFRYFSERQRLSHEERMYDKRHDDE</sequence>
<protein>
    <submittedName>
        <fullName evidence="2">HGPV8-ORF82-like protein</fullName>
    </submittedName>
</protein>
<feature type="transmembrane region" description="Helical" evidence="1">
    <location>
        <begin position="6"/>
        <end position="28"/>
    </location>
</feature>